<evidence type="ECO:0000256" key="6">
    <source>
        <dbReference type="ARBA" id="ARBA00038076"/>
    </source>
</evidence>
<dbReference type="PANTHER" id="PTHR30572:SF4">
    <property type="entry name" value="ABC TRANSPORTER PERMEASE YTRF"/>
    <property type="match status" value="1"/>
</dbReference>
<evidence type="ECO:0000256" key="1">
    <source>
        <dbReference type="ARBA" id="ARBA00004651"/>
    </source>
</evidence>
<evidence type="ECO:0000259" key="8">
    <source>
        <dbReference type="Pfam" id="PF02687"/>
    </source>
</evidence>
<evidence type="ECO:0000256" key="7">
    <source>
        <dbReference type="SAM" id="Phobius"/>
    </source>
</evidence>
<feature type="domain" description="ABC3 transporter permease C-terminal" evidence="8">
    <location>
        <begin position="283"/>
        <end position="396"/>
    </location>
</feature>
<feature type="domain" description="MacB-like periplasmic core" evidence="9">
    <location>
        <begin position="23"/>
        <end position="242"/>
    </location>
</feature>
<proteinExistence type="inferred from homology"/>
<dbReference type="EMBL" id="FMUS01000014">
    <property type="protein sequence ID" value="SCY74119.1"/>
    <property type="molecule type" value="Genomic_DNA"/>
</dbReference>
<dbReference type="InterPro" id="IPR050250">
    <property type="entry name" value="Macrolide_Exporter_MacB"/>
</dbReference>
<evidence type="ECO:0000256" key="4">
    <source>
        <dbReference type="ARBA" id="ARBA00022989"/>
    </source>
</evidence>
<sequence>MLMNLLENISMAVSSIRANKMRTLLTMLGIIIGISAVVAISAIGNGGKYQIQKSLEQFGTNRLMVYMNWSNQNEMQLRDYINDRDIEAIRQLDGIEAVAPIYEEYSTIKVKDKNQDVILVGANSDMQIINNVEMVYGRYINQQDNESYANTIVLSEKDAKEIFGKTDAVGEAITLNTYRGPVDFRVVGIYQYEDSPFNSAINGGYAQVYVPVNTILRIYGQTVYYGVNLKVEDRNQMDYIGEQTIRLLERLHNNNDKYQTFNLEQAFEAVNSVLTTITSVLAFIAGIALLVGGIGIMNIMLVTVTERIREIGVKKAIGAKRGTILFQFLTESAIISLMGGVLGIAFGFLLATGVSVFLKLPPLISLKEVLLAAFLAITIGILFGVYPANRAAKLDPIDALRYE</sequence>
<dbReference type="InterPro" id="IPR003838">
    <property type="entry name" value="ABC3_permease_C"/>
</dbReference>
<keyword evidence="2" id="KW-1003">Cell membrane</keyword>
<dbReference type="Pfam" id="PF02687">
    <property type="entry name" value="FtsX"/>
    <property type="match status" value="1"/>
</dbReference>
<evidence type="ECO:0000256" key="2">
    <source>
        <dbReference type="ARBA" id="ARBA00022475"/>
    </source>
</evidence>
<keyword evidence="11" id="KW-1185">Reference proteome</keyword>
<evidence type="ECO:0000313" key="10">
    <source>
        <dbReference type="EMBL" id="SCY74119.1"/>
    </source>
</evidence>
<dbReference type="GO" id="GO:0022857">
    <property type="term" value="F:transmembrane transporter activity"/>
    <property type="evidence" value="ECO:0007669"/>
    <property type="project" value="TreeGrafter"/>
</dbReference>
<dbReference type="STRING" id="1120976.SAMN03080606_02359"/>
<dbReference type="GO" id="GO:0005886">
    <property type="term" value="C:plasma membrane"/>
    <property type="evidence" value="ECO:0007669"/>
    <property type="project" value="UniProtKB-SubCell"/>
</dbReference>
<feature type="transmembrane region" description="Helical" evidence="7">
    <location>
        <begin position="280"/>
        <end position="304"/>
    </location>
</feature>
<dbReference type="Proteomes" id="UP000198636">
    <property type="component" value="Unassembled WGS sequence"/>
</dbReference>
<dbReference type="InterPro" id="IPR025857">
    <property type="entry name" value="MacB_PCD"/>
</dbReference>
<organism evidence="10 11">
    <name type="scientific">Alkaliphilus peptidifermentans DSM 18978</name>
    <dbReference type="NCBI Taxonomy" id="1120976"/>
    <lineage>
        <taxon>Bacteria</taxon>
        <taxon>Bacillati</taxon>
        <taxon>Bacillota</taxon>
        <taxon>Clostridia</taxon>
        <taxon>Peptostreptococcales</taxon>
        <taxon>Natronincolaceae</taxon>
        <taxon>Alkaliphilus</taxon>
    </lineage>
</organism>
<keyword evidence="5 7" id="KW-0472">Membrane</keyword>
<feature type="transmembrane region" description="Helical" evidence="7">
    <location>
        <begin position="324"/>
        <end position="349"/>
    </location>
</feature>
<protein>
    <submittedName>
        <fullName evidence="10">Putative ABC transport system permease protein</fullName>
    </submittedName>
</protein>
<comment type="similarity">
    <text evidence="6">Belongs to the ABC-4 integral membrane protein family.</text>
</comment>
<reference evidence="10 11" key="1">
    <citation type="submission" date="2016-10" db="EMBL/GenBank/DDBJ databases">
        <authorList>
            <person name="de Groot N.N."/>
        </authorList>
    </citation>
    <scope>NUCLEOTIDE SEQUENCE [LARGE SCALE GENOMIC DNA]</scope>
    <source>
        <strain evidence="10 11">DSM 18978</strain>
    </source>
</reference>
<accession>A0A1G5IEX5</accession>
<gene>
    <name evidence="10" type="ORF">SAMN03080606_02359</name>
</gene>
<feature type="transmembrane region" description="Helical" evidence="7">
    <location>
        <begin position="369"/>
        <end position="388"/>
    </location>
</feature>
<keyword evidence="4 7" id="KW-1133">Transmembrane helix</keyword>
<keyword evidence="3 7" id="KW-0812">Transmembrane</keyword>
<dbReference type="Pfam" id="PF12704">
    <property type="entry name" value="MacB_PCD"/>
    <property type="match status" value="1"/>
</dbReference>
<evidence type="ECO:0000256" key="5">
    <source>
        <dbReference type="ARBA" id="ARBA00023136"/>
    </source>
</evidence>
<evidence type="ECO:0000313" key="11">
    <source>
        <dbReference type="Proteomes" id="UP000198636"/>
    </source>
</evidence>
<dbReference type="AlphaFoldDB" id="A0A1G5IEX5"/>
<dbReference type="OrthoDB" id="9770036at2"/>
<evidence type="ECO:0000256" key="3">
    <source>
        <dbReference type="ARBA" id="ARBA00022692"/>
    </source>
</evidence>
<evidence type="ECO:0000259" key="9">
    <source>
        <dbReference type="Pfam" id="PF12704"/>
    </source>
</evidence>
<name>A0A1G5IEX5_9FIRM</name>
<dbReference type="PANTHER" id="PTHR30572">
    <property type="entry name" value="MEMBRANE COMPONENT OF TRANSPORTER-RELATED"/>
    <property type="match status" value="1"/>
</dbReference>
<comment type="subcellular location">
    <subcellularLocation>
        <location evidence="1">Cell membrane</location>
        <topology evidence="1">Multi-pass membrane protein</topology>
    </subcellularLocation>
</comment>